<keyword evidence="3" id="KW-1185">Reference proteome</keyword>
<evidence type="ECO:0000313" key="2">
    <source>
        <dbReference type="EMBL" id="EYF01212.1"/>
    </source>
</evidence>
<dbReference type="EMBL" id="ASRX01000086">
    <property type="protein sequence ID" value="EYF01212.1"/>
    <property type="molecule type" value="Genomic_DNA"/>
</dbReference>
<sequence length="373" mass="40729">MKQRGWLLVFVALLAVAAFLMARSDRPKPPPRVSKVDFPRRATPQDTERRTRRLTLPPVLDADPEKRDPTPRDPLLVALPTDPRKSAFVFEVDDLKTSPIGQIWMDCLLARENQRRDRLEDQLGLDFFEDVERVAFSTERVAVLGLGADTPAIAPRGMTATPHGDRGQIYTRDDEGRGPLIATWGDDMVLVSPDRASLEAALDRLGGKTPPEKPLIPSEASYGDIYGMLSPDDAADLLPPEQAELAARLREAVSKVEIHVDASEDVALVANVDGPDAESVSDLAKSLGAALAVARAASSDEGDDRLAGLLDYASVRPRDGRFSLDLALPIDVLKTLGPCRKRDRPRDRAPEGEPEPEPDNEAPGPENEEPDQP</sequence>
<feature type="region of interest" description="Disordered" evidence="1">
    <location>
        <begin position="26"/>
        <end position="74"/>
    </location>
</feature>
<accession>A0A017SWS0</accession>
<dbReference type="OrthoDB" id="5380200at2"/>
<name>A0A017SWS0_9BACT</name>
<dbReference type="RefSeq" id="WP_052376668.1">
    <property type="nucleotide sequence ID" value="NZ_ASRX01000086.1"/>
</dbReference>
<reference evidence="2 3" key="1">
    <citation type="submission" date="2013-05" db="EMBL/GenBank/DDBJ databases">
        <title>Genome assembly of Chondromyces apiculatus DSM 436.</title>
        <authorList>
            <person name="Sharma G."/>
            <person name="Khatri I."/>
            <person name="Kaur C."/>
            <person name="Mayilraj S."/>
            <person name="Subramanian S."/>
        </authorList>
    </citation>
    <scope>NUCLEOTIDE SEQUENCE [LARGE SCALE GENOMIC DNA]</scope>
    <source>
        <strain evidence="2 3">DSM 436</strain>
    </source>
</reference>
<evidence type="ECO:0000256" key="1">
    <source>
        <dbReference type="SAM" id="MobiDB-lite"/>
    </source>
</evidence>
<proteinExistence type="predicted"/>
<dbReference type="Proteomes" id="UP000019678">
    <property type="component" value="Unassembled WGS sequence"/>
</dbReference>
<feature type="compositionally biased region" description="Basic and acidic residues" evidence="1">
    <location>
        <begin position="163"/>
        <end position="174"/>
    </location>
</feature>
<organism evidence="2 3">
    <name type="scientific">Chondromyces apiculatus DSM 436</name>
    <dbReference type="NCBI Taxonomy" id="1192034"/>
    <lineage>
        <taxon>Bacteria</taxon>
        <taxon>Pseudomonadati</taxon>
        <taxon>Myxococcota</taxon>
        <taxon>Polyangia</taxon>
        <taxon>Polyangiales</taxon>
        <taxon>Polyangiaceae</taxon>
        <taxon>Chondromyces</taxon>
    </lineage>
</organism>
<feature type="compositionally biased region" description="Acidic residues" evidence="1">
    <location>
        <begin position="352"/>
        <end position="373"/>
    </location>
</feature>
<protein>
    <submittedName>
        <fullName evidence="2">Uncharacterized protein</fullName>
    </submittedName>
</protein>
<dbReference type="AlphaFoldDB" id="A0A017SWS0"/>
<comment type="caution">
    <text evidence="2">The sequence shown here is derived from an EMBL/GenBank/DDBJ whole genome shotgun (WGS) entry which is preliminary data.</text>
</comment>
<evidence type="ECO:0000313" key="3">
    <source>
        <dbReference type="Proteomes" id="UP000019678"/>
    </source>
</evidence>
<feature type="region of interest" description="Disordered" evidence="1">
    <location>
        <begin position="335"/>
        <end position="373"/>
    </location>
</feature>
<feature type="compositionally biased region" description="Basic and acidic residues" evidence="1">
    <location>
        <begin position="26"/>
        <end position="40"/>
    </location>
</feature>
<gene>
    <name evidence="2" type="ORF">CAP_8553</name>
</gene>
<dbReference type="eggNOG" id="ENOG5032E77">
    <property type="taxonomic scope" value="Bacteria"/>
</dbReference>
<feature type="region of interest" description="Disordered" evidence="1">
    <location>
        <begin position="155"/>
        <end position="174"/>
    </location>
</feature>